<keyword evidence="4 7" id="KW-0862">Zinc</keyword>
<dbReference type="InterPro" id="IPR013154">
    <property type="entry name" value="ADH-like_N"/>
</dbReference>
<evidence type="ECO:0008006" key="12">
    <source>
        <dbReference type="Google" id="ProtNLM"/>
    </source>
</evidence>
<gene>
    <name evidence="10" type="ORF">B0T11DRAFT_304228</name>
</gene>
<evidence type="ECO:0000256" key="6">
    <source>
        <dbReference type="ARBA" id="ARBA00023027"/>
    </source>
</evidence>
<keyword evidence="6" id="KW-0520">NAD</keyword>
<evidence type="ECO:0000259" key="8">
    <source>
        <dbReference type="Pfam" id="PF00107"/>
    </source>
</evidence>
<dbReference type="EMBL" id="JAGPXD010000001">
    <property type="protein sequence ID" value="KAH7377153.1"/>
    <property type="molecule type" value="Genomic_DNA"/>
</dbReference>
<dbReference type="Pfam" id="PF00107">
    <property type="entry name" value="ADH_zinc_N"/>
    <property type="match status" value="1"/>
</dbReference>
<dbReference type="CDD" id="cd08282">
    <property type="entry name" value="PFDH_like"/>
    <property type="match status" value="1"/>
</dbReference>
<dbReference type="InterPro" id="IPR011032">
    <property type="entry name" value="GroES-like_sf"/>
</dbReference>
<dbReference type="InterPro" id="IPR013149">
    <property type="entry name" value="ADH-like_C"/>
</dbReference>
<accession>A0A8K0TRQ5</accession>
<evidence type="ECO:0000256" key="7">
    <source>
        <dbReference type="RuleBase" id="RU361277"/>
    </source>
</evidence>
<dbReference type="SUPFAM" id="SSF51735">
    <property type="entry name" value="NAD(P)-binding Rossmann-fold domains"/>
    <property type="match status" value="1"/>
</dbReference>
<evidence type="ECO:0000256" key="3">
    <source>
        <dbReference type="ARBA" id="ARBA00022723"/>
    </source>
</evidence>
<dbReference type="Gene3D" id="3.90.180.10">
    <property type="entry name" value="Medium-chain alcohol dehydrogenases, catalytic domain"/>
    <property type="match status" value="1"/>
</dbReference>
<evidence type="ECO:0000256" key="2">
    <source>
        <dbReference type="ARBA" id="ARBA00008072"/>
    </source>
</evidence>
<dbReference type="InterPro" id="IPR002328">
    <property type="entry name" value="ADH_Zn_CS"/>
</dbReference>
<dbReference type="PROSITE" id="PS00059">
    <property type="entry name" value="ADH_ZINC"/>
    <property type="match status" value="1"/>
</dbReference>
<keyword evidence="11" id="KW-1185">Reference proteome</keyword>
<evidence type="ECO:0000256" key="4">
    <source>
        <dbReference type="ARBA" id="ARBA00022833"/>
    </source>
</evidence>
<evidence type="ECO:0000256" key="5">
    <source>
        <dbReference type="ARBA" id="ARBA00023002"/>
    </source>
</evidence>
<evidence type="ECO:0000313" key="11">
    <source>
        <dbReference type="Proteomes" id="UP000813385"/>
    </source>
</evidence>
<reference evidence="10" key="1">
    <citation type="journal article" date="2021" name="Nat. Commun.">
        <title>Genetic determinants of endophytism in the Arabidopsis root mycobiome.</title>
        <authorList>
            <person name="Mesny F."/>
            <person name="Miyauchi S."/>
            <person name="Thiergart T."/>
            <person name="Pickel B."/>
            <person name="Atanasova L."/>
            <person name="Karlsson M."/>
            <person name="Huettel B."/>
            <person name="Barry K.W."/>
            <person name="Haridas S."/>
            <person name="Chen C."/>
            <person name="Bauer D."/>
            <person name="Andreopoulos W."/>
            <person name="Pangilinan J."/>
            <person name="LaButti K."/>
            <person name="Riley R."/>
            <person name="Lipzen A."/>
            <person name="Clum A."/>
            <person name="Drula E."/>
            <person name="Henrissat B."/>
            <person name="Kohler A."/>
            <person name="Grigoriev I.V."/>
            <person name="Martin F.M."/>
            <person name="Hacquard S."/>
        </authorList>
    </citation>
    <scope>NUCLEOTIDE SEQUENCE</scope>
    <source>
        <strain evidence="10">MPI-CAGE-AT-0016</strain>
    </source>
</reference>
<dbReference type="GO" id="GO:0008270">
    <property type="term" value="F:zinc ion binding"/>
    <property type="evidence" value="ECO:0007669"/>
    <property type="project" value="InterPro"/>
</dbReference>
<organism evidence="10 11">
    <name type="scientific">Plectosphaerella cucumerina</name>
    <dbReference type="NCBI Taxonomy" id="40658"/>
    <lineage>
        <taxon>Eukaryota</taxon>
        <taxon>Fungi</taxon>
        <taxon>Dikarya</taxon>
        <taxon>Ascomycota</taxon>
        <taxon>Pezizomycotina</taxon>
        <taxon>Sordariomycetes</taxon>
        <taxon>Hypocreomycetidae</taxon>
        <taxon>Glomerellales</taxon>
        <taxon>Plectosphaerellaceae</taxon>
        <taxon>Plectosphaerella</taxon>
    </lineage>
</organism>
<dbReference type="Proteomes" id="UP000813385">
    <property type="component" value="Unassembled WGS sequence"/>
</dbReference>
<keyword evidence="3 7" id="KW-0479">Metal-binding</keyword>
<proteinExistence type="inferred from homology"/>
<dbReference type="Pfam" id="PF08240">
    <property type="entry name" value="ADH_N"/>
    <property type="match status" value="1"/>
</dbReference>
<comment type="caution">
    <text evidence="10">The sequence shown here is derived from an EMBL/GenBank/DDBJ whole genome shotgun (WGS) entry which is preliminary data.</text>
</comment>
<keyword evidence="5" id="KW-0560">Oxidoreductase</keyword>
<feature type="domain" description="Alcohol dehydrogenase-like C-terminal" evidence="8">
    <location>
        <begin position="176"/>
        <end position="297"/>
    </location>
</feature>
<feature type="domain" description="Alcohol dehydrogenase-like N-terminal" evidence="9">
    <location>
        <begin position="27"/>
        <end position="129"/>
    </location>
</feature>
<comment type="similarity">
    <text evidence="2 7">Belongs to the zinc-containing alcohol dehydrogenase family.</text>
</comment>
<name>A0A8K0TRQ5_9PEZI</name>
<comment type="cofactor">
    <cofactor evidence="1 7">
        <name>Zn(2+)</name>
        <dbReference type="ChEBI" id="CHEBI:29105"/>
    </cofactor>
</comment>
<dbReference type="Gene3D" id="3.40.50.720">
    <property type="entry name" value="NAD(P)-binding Rossmann-like Domain"/>
    <property type="match status" value="1"/>
</dbReference>
<sequence>MRGVVYSGIPLQVTVQDLPRPSILETTDAIIRITTSAICGTDLHIYRGFFGGTPPWVVGHEAVGFITEIGDDVSGLTVGDYVVVSSSHSEYSFGGVAISPDYYGFGGATDGLQAEYARIPFAATSLIPIPITHATTNATIEADFLTLSDIFATGWAALEFAGLQSGDSVAIFGAGPVGLLAAHSAMLRGASRIYIIDHVAERLAQASKIGAIPVNFLQYDPVADILRQEPDGVDRAVDCVGMEALGTDLEIDESIIIKQMVAITRNGGGIGVVGAYMAQPSSPGAPKGDEISPNIEFPMTVFFNKGLTIRAGPVDPRIYAPILLELISSGRAWPGFVFTTSVTMDQAPEYYERFHSRTEGKVIIRP</sequence>
<dbReference type="SUPFAM" id="SSF50129">
    <property type="entry name" value="GroES-like"/>
    <property type="match status" value="1"/>
</dbReference>
<evidence type="ECO:0000256" key="1">
    <source>
        <dbReference type="ARBA" id="ARBA00001947"/>
    </source>
</evidence>
<dbReference type="OrthoDB" id="3941538at2759"/>
<dbReference type="GO" id="GO:0016491">
    <property type="term" value="F:oxidoreductase activity"/>
    <property type="evidence" value="ECO:0007669"/>
    <property type="project" value="UniProtKB-KW"/>
</dbReference>
<protein>
    <recommendedName>
        <fullName evidence="12">Alcohol dehydrogenase</fullName>
    </recommendedName>
</protein>
<evidence type="ECO:0000313" key="10">
    <source>
        <dbReference type="EMBL" id="KAH7377153.1"/>
    </source>
</evidence>
<dbReference type="PANTHER" id="PTHR42813:SF3">
    <property type="entry name" value="GLUTATHIONE-INDEPENDENT FORMALDEHYDE DEHYDROGENASE"/>
    <property type="match status" value="1"/>
</dbReference>
<evidence type="ECO:0000259" key="9">
    <source>
        <dbReference type="Pfam" id="PF08240"/>
    </source>
</evidence>
<dbReference type="PANTHER" id="PTHR42813">
    <property type="entry name" value="ZINC-TYPE ALCOHOL DEHYDROGENASE-LIKE"/>
    <property type="match status" value="1"/>
</dbReference>
<dbReference type="InterPro" id="IPR036291">
    <property type="entry name" value="NAD(P)-bd_dom_sf"/>
</dbReference>
<dbReference type="AlphaFoldDB" id="A0A8K0TRQ5"/>